<organism evidence="2 3">
    <name type="scientific">Stichopus japonicus</name>
    <name type="common">Sea cucumber</name>
    <dbReference type="NCBI Taxonomy" id="307972"/>
    <lineage>
        <taxon>Eukaryota</taxon>
        <taxon>Metazoa</taxon>
        <taxon>Echinodermata</taxon>
        <taxon>Eleutherozoa</taxon>
        <taxon>Echinozoa</taxon>
        <taxon>Holothuroidea</taxon>
        <taxon>Aspidochirotacea</taxon>
        <taxon>Aspidochirotida</taxon>
        <taxon>Stichopodidae</taxon>
        <taxon>Apostichopus</taxon>
    </lineage>
</organism>
<dbReference type="EMBL" id="MRZV01000073">
    <property type="protein sequence ID" value="PIK59820.1"/>
    <property type="molecule type" value="Genomic_DNA"/>
</dbReference>
<dbReference type="SUPFAM" id="SSF52540">
    <property type="entry name" value="P-loop containing nucleoside triphosphate hydrolases"/>
    <property type="match status" value="1"/>
</dbReference>
<sequence>MANIVKSWREAIGWPEGNSIQMPVSNKKDSISNAVPLCLPNNYTWDSVTNKISVDRTKPRKSLIVCTEGLELLQSLKDQLLVVLCIAGPARSGKSFFASQLLEDVNFDVGHGAGRCHTAGMWIGVGEKPISFRSGKARVVILDAEGLGGVNTDSSNTDAKWEHKIFSLCVLPSSYVIYNSKGPPNNDELDKLGFIAEFSRSICPESQDDVEEQKTPGEGFGQFGPDFLWLFRDILCTPDLNGKPCDWTEFVNKALLDPKPNEPERNHIRQSIHLHLEQSKPWYTSPTFDSNAVKNLLGEENKDKINQEFLPRIEEVVQNM</sequence>
<dbReference type="GO" id="GO:0005525">
    <property type="term" value="F:GTP binding"/>
    <property type="evidence" value="ECO:0007669"/>
    <property type="project" value="InterPro"/>
</dbReference>
<dbReference type="Gene3D" id="3.40.50.300">
    <property type="entry name" value="P-loop containing nucleotide triphosphate hydrolases"/>
    <property type="match status" value="1"/>
</dbReference>
<keyword evidence="3" id="KW-1185">Reference proteome</keyword>
<dbReference type="PANTHER" id="PTHR10751">
    <property type="entry name" value="GUANYLATE BINDING PROTEIN"/>
    <property type="match status" value="1"/>
</dbReference>
<name>A0A2G8LI12_STIJA</name>
<feature type="domain" description="Guanylate-binding protein N-terminal" evidence="1">
    <location>
        <begin position="62"/>
        <end position="317"/>
    </location>
</feature>
<reference evidence="2 3" key="1">
    <citation type="journal article" date="2017" name="PLoS Biol.">
        <title>The sea cucumber genome provides insights into morphological evolution and visceral regeneration.</title>
        <authorList>
            <person name="Zhang X."/>
            <person name="Sun L."/>
            <person name="Yuan J."/>
            <person name="Sun Y."/>
            <person name="Gao Y."/>
            <person name="Zhang L."/>
            <person name="Li S."/>
            <person name="Dai H."/>
            <person name="Hamel J.F."/>
            <person name="Liu C."/>
            <person name="Yu Y."/>
            <person name="Liu S."/>
            <person name="Lin W."/>
            <person name="Guo K."/>
            <person name="Jin S."/>
            <person name="Xu P."/>
            <person name="Storey K.B."/>
            <person name="Huan P."/>
            <person name="Zhang T."/>
            <person name="Zhou Y."/>
            <person name="Zhang J."/>
            <person name="Lin C."/>
            <person name="Li X."/>
            <person name="Xing L."/>
            <person name="Huo D."/>
            <person name="Sun M."/>
            <person name="Wang L."/>
            <person name="Mercier A."/>
            <person name="Li F."/>
            <person name="Yang H."/>
            <person name="Xiang J."/>
        </authorList>
    </citation>
    <scope>NUCLEOTIDE SEQUENCE [LARGE SCALE GENOMIC DNA]</scope>
    <source>
        <strain evidence="2">Shaxun</strain>
        <tissue evidence="2">Muscle</tissue>
    </source>
</reference>
<dbReference type="InterPro" id="IPR015894">
    <property type="entry name" value="Guanylate-bd_N"/>
</dbReference>
<dbReference type="GO" id="GO:0003924">
    <property type="term" value="F:GTPase activity"/>
    <property type="evidence" value="ECO:0007669"/>
    <property type="project" value="InterPro"/>
</dbReference>
<dbReference type="AlphaFoldDB" id="A0A2G8LI12"/>
<evidence type="ECO:0000313" key="2">
    <source>
        <dbReference type="EMBL" id="PIK59820.1"/>
    </source>
</evidence>
<comment type="caution">
    <text evidence="2">The sequence shown here is derived from an EMBL/GenBank/DDBJ whole genome shotgun (WGS) entry which is preliminary data.</text>
</comment>
<dbReference type="Proteomes" id="UP000230750">
    <property type="component" value="Unassembled WGS sequence"/>
</dbReference>
<evidence type="ECO:0000259" key="1">
    <source>
        <dbReference type="Pfam" id="PF02263"/>
    </source>
</evidence>
<accession>A0A2G8LI12</accession>
<dbReference type="OrthoDB" id="5976763at2759"/>
<proteinExistence type="predicted"/>
<protein>
    <recommendedName>
        <fullName evidence="1">Guanylate-binding protein N-terminal domain-containing protein</fullName>
    </recommendedName>
</protein>
<evidence type="ECO:0000313" key="3">
    <source>
        <dbReference type="Proteomes" id="UP000230750"/>
    </source>
</evidence>
<dbReference type="InterPro" id="IPR027417">
    <property type="entry name" value="P-loop_NTPase"/>
</dbReference>
<dbReference type="Pfam" id="PF02263">
    <property type="entry name" value="GBP"/>
    <property type="match status" value="1"/>
</dbReference>
<gene>
    <name evidence="2" type="ORF">BSL78_03275</name>
</gene>